<evidence type="ECO:0000313" key="2">
    <source>
        <dbReference type="EMBL" id="GCB81968.1"/>
    </source>
</evidence>
<dbReference type="EMBL" id="BFAA01020505">
    <property type="protein sequence ID" value="GCB81968.1"/>
    <property type="molecule type" value="Genomic_DNA"/>
</dbReference>
<feature type="compositionally biased region" description="Polar residues" evidence="1">
    <location>
        <begin position="1"/>
        <end position="18"/>
    </location>
</feature>
<feature type="compositionally biased region" description="Basic and acidic residues" evidence="1">
    <location>
        <begin position="21"/>
        <end position="32"/>
    </location>
</feature>
<gene>
    <name evidence="2" type="ORF">scyTo_0021921</name>
</gene>
<proteinExistence type="predicted"/>
<sequence length="32" mass="3576">HCDTGANAQEDTRASNGLHTRKLDLQEKLTHD</sequence>
<protein>
    <submittedName>
        <fullName evidence="2">Uncharacterized protein</fullName>
    </submittedName>
</protein>
<organism evidence="2 3">
    <name type="scientific">Scyliorhinus torazame</name>
    <name type="common">Cloudy catshark</name>
    <name type="synonym">Catulus torazame</name>
    <dbReference type="NCBI Taxonomy" id="75743"/>
    <lineage>
        <taxon>Eukaryota</taxon>
        <taxon>Metazoa</taxon>
        <taxon>Chordata</taxon>
        <taxon>Craniata</taxon>
        <taxon>Vertebrata</taxon>
        <taxon>Chondrichthyes</taxon>
        <taxon>Elasmobranchii</taxon>
        <taxon>Galeomorphii</taxon>
        <taxon>Galeoidea</taxon>
        <taxon>Carcharhiniformes</taxon>
        <taxon>Scyliorhinidae</taxon>
        <taxon>Scyliorhinus</taxon>
    </lineage>
</organism>
<evidence type="ECO:0000313" key="3">
    <source>
        <dbReference type="Proteomes" id="UP000288216"/>
    </source>
</evidence>
<dbReference type="Proteomes" id="UP000288216">
    <property type="component" value="Unassembled WGS sequence"/>
</dbReference>
<evidence type="ECO:0000256" key="1">
    <source>
        <dbReference type="SAM" id="MobiDB-lite"/>
    </source>
</evidence>
<comment type="caution">
    <text evidence="2">The sequence shown here is derived from an EMBL/GenBank/DDBJ whole genome shotgun (WGS) entry which is preliminary data.</text>
</comment>
<reference evidence="2 3" key="1">
    <citation type="journal article" date="2018" name="Nat. Ecol. Evol.">
        <title>Shark genomes provide insights into elasmobranch evolution and the origin of vertebrates.</title>
        <authorList>
            <person name="Hara Y"/>
            <person name="Yamaguchi K"/>
            <person name="Onimaru K"/>
            <person name="Kadota M"/>
            <person name="Koyanagi M"/>
            <person name="Keeley SD"/>
            <person name="Tatsumi K"/>
            <person name="Tanaka K"/>
            <person name="Motone F"/>
            <person name="Kageyama Y"/>
            <person name="Nozu R"/>
            <person name="Adachi N"/>
            <person name="Nishimura O"/>
            <person name="Nakagawa R"/>
            <person name="Tanegashima C"/>
            <person name="Kiyatake I"/>
            <person name="Matsumoto R"/>
            <person name="Murakumo K"/>
            <person name="Nishida K"/>
            <person name="Terakita A"/>
            <person name="Kuratani S"/>
            <person name="Sato K"/>
            <person name="Hyodo S Kuraku.S."/>
        </authorList>
    </citation>
    <scope>NUCLEOTIDE SEQUENCE [LARGE SCALE GENOMIC DNA]</scope>
</reference>
<name>A0A401Q9B0_SCYTO</name>
<keyword evidence="3" id="KW-1185">Reference proteome</keyword>
<dbReference type="AlphaFoldDB" id="A0A401Q9B0"/>
<feature type="region of interest" description="Disordered" evidence="1">
    <location>
        <begin position="1"/>
        <end position="32"/>
    </location>
</feature>
<feature type="non-terminal residue" evidence="2">
    <location>
        <position position="1"/>
    </location>
</feature>
<accession>A0A401Q9B0</accession>